<accession>A0A1M5YJ34</accession>
<evidence type="ECO:0000313" key="3">
    <source>
        <dbReference type="Proteomes" id="UP000184139"/>
    </source>
</evidence>
<dbReference type="Proteomes" id="UP000184139">
    <property type="component" value="Unassembled WGS sequence"/>
</dbReference>
<organism evidence="2 3">
    <name type="scientific">Desulfofustis glycolicus DSM 9705</name>
    <dbReference type="NCBI Taxonomy" id="1121409"/>
    <lineage>
        <taxon>Bacteria</taxon>
        <taxon>Pseudomonadati</taxon>
        <taxon>Thermodesulfobacteriota</taxon>
        <taxon>Desulfobulbia</taxon>
        <taxon>Desulfobulbales</taxon>
        <taxon>Desulfocapsaceae</taxon>
        <taxon>Desulfofustis</taxon>
    </lineage>
</organism>
<feature type="chain" id="PRO_5012635558" evidence="1">
    <location>
        <begin position="27"/>
        <end position="148"/>
    </location>
</feature>
<dbReference type="AlphaFoldDB" id="A0A1M5YJ34"/>
<sequence length="148" mass="17336">MKTTNQLLILVLMCMFFLCFCGYSFAKSQKPPFASVTIYGKTDTKFNRVSLFKSGGDIKPFKTANIGSNGKYSISISIPKDMIKKEGYYMSDMRFWNDENNNRVKDQGEARSQCHFVMWHPDYNKVVMQVYQGETFEINKSRHQYNWQ</sequence>
<protein>
    <submittedName>
        <fullName evidence="2">Uncharacterized protein</fullName>
    </submittedName>
</protein>
<keyword evidence="1" id="KW-0732">Signal</keyword>
<dbReference type="OrthoDB" id="9858593at2"/>
<evidence type="ECO:0000313" key="2">
    <source>
        <dbReference type="EMBL" id="SHI12037.1"/>
    </source>
</evidence>
<dbReference type="RefSeq" id="WP_143166102.1">
    <property type="nucleotide sequence ID" value="NZ_FQXS01000039.1"/>
</dbReference>
<dbReference type="STRING" id="1121409.SAMN02745124_04104"/>
<gene>
    <name evidence="2" type="ORF">SAMN02745124_04104</name>
</gene>
<feature type="signal peptide" evidence="1">
    <location>
        <begin position="1"/>
        <end position="26"/>
    </location>
</feature>
<keyword evidence="3" id="KW-1185">Reference proteome</keyword>
<evidence type="ECO:0000256" key="1">
    <source>
        <dbReference type="SAM" id="SignalP"/>
    </source>
</evidence>
<proteinExistence type="predicted"/>
<name>A0A1M5YJ34_9BACT</name>
<reference evidence="2 3" key="1">
    <citation type="submission" date="2016-11" db="EMBL/GenBank/DDBJ databases">
        <authorList>
            <person name="Jaros S."/>
            <person name="Januszkiewicz K."/>
            <person name="Wedrychowicz H."/>
        </authorList>
    </citation>
    <scope>NUCLEOTIDE SEQUENCE [LARGE SCALE GENOMIC DNA]</scope>
    <source>
        <strain evidence="2 3">DSM 9705</strain>
    </source>
</reference>
<dbReference type="EMBL" id="FQXS01000039">
    <property type="protein sequence ID" value="SHI12037.1"/>
    <property type="molecule type" value="Genomic_DNA"/>
</dbReference>